<accession>A0A2T4CJ77</accession>
<dbReference type="Proteomes" id="UP000240760">
    <property type="component" value="Unassembled WGS sequence"/>
</dbReference>
<reference evidence="1 2" key="1">
    <citation type="submission" date="2016-07" db="EMBL/GenBank/DDBJ databases">
        <title>Multiple horizontal gene transfer events from other fungi enriched the ability of initially mycotrophic Trichoderma (Ascomycota) to feed on dead plant biomass.</title>
        <authorList>
            <consortium name="DOE Joint Genome Institute"/>
            <person name="Aerts A."/>
            <person name="Atanasova L."/>
            <person name="Chenthamara K."/>
            <person name="Zhang J."/>
            <person name="Grujic M."/>
            <person name="Henrissat B."/>
            <person name="Kuo A."/>
            <person name="Salamov A."/>
            <person name="Lipzen A."/>
            <person name="Labutti K."/>
            <person name="Barry K."/>
            <person name="Miao Y."/>
            <person name="Rahimi M.J."/>
            <person name="Shen Q."/>
            <person name="Grigoriev I.V."/>
            <person name="Kubicek C.P."/>
            <person name="Druzhinina I.S."/>
        </authorList>
    </citation>
    <scope>NUCLEOTIDE SEQUENCE [LARGE SCALE GENOMIC DNA]</scope>
    <source>
        <strain evidence="1 2">ATCC 18648</strain>
    </source>
</reference>
<dbReference type="AlphaFoldDB" id="A0A2T4CJ77"/>
<protein>
    <submittedName>
        <fullName evidence="1">Uncharacterized protein</fullName>
    </submittedName>
</protein>
<keyword evidence="2" id="KW-1185">Reference proteome</keyword>
<name>A0A2T4CJ77_TRILO</name>
<sequence>MKMSDEDVKRVEEGLVRRVEEDEERVEMDCNYEACMYGVRIGMRIEGGQTRMDINASQPSQDEKVPEIRASTRRYFAGLAAAYWDGRVTRVWIRSVATAHWVLGPLCVLGMFGVCRGVAGLVRCLTGGGLSLGGNWTDADWWRCESRTDGRDDARRRSSGCANGGRYLVVIWRRGGSVE</sequence>
<organism evidence="1 2">
    <name type="scientific">Trichoderma longibrachiatum ATCC 18648</name>
    <dbReference type="NCBI Taxonomy" id="983965"/>
    <lineage>
        <taxon>Eukaryota</taxon>
        <taxon>Fungi</taxon>
        <taxon>Dikarya</taxon>
        <taxon>Ascomycota</taxon>
        <taxon>Pezizomycotina</taxon>
        <taxon>Sordariomycetes</taxon>
        <taxon>Hypocreomycetidae</taxon>
        <taxon>Hypocreales</taxon>
        <taxon>Hypocreaceae</taxon>
        <taxon>Trichoderma</taxon>
    </lineage>
</organism>
<gene>
    <name evidence="1" type="ORF">M440DRAFT_89267</name>
</gene>
<dbReference type="OrthoDB" id="10652052at2759"/>
<proteinExistence type="predicted"/>
<evidence type="ECO:0000313" key="1">
    <source>
        <dbReference type="EMBL" id="PTB81631.1"/>
    </source>
</evidence>
<dbReference type="EMBL" id="KZ679126">
    <property type="protein sequence ID" value="PTB81631.1"/>
    <property type="molecule type" value="Genomic_DNA"/>
</dbReference>
<evidence type="ECO:0000313" key="2">
    <source>
        <dbReference type="Proteomes" id="UP000240760"/>
    </source>
</evidence>